<organism evidence="1 2">
    <name type="scientific">Trichinella spiralis</name>
    <name type="common">Trichina worm</name>
    <dbReference type="NCBI Taxonomy" id="6334"/>
    <lineage>
        <taxon>Eukaryota</taxon>
        <taxon>Metazoa</taxon>
        <taxon>Ecdysozoa</taxon>
        <taxon>Nematoda</taxon>
        <taxon>Enoplea</taxon>
        <taxon>Dorylaimia</taxon>
        <taxon>Trichinellida</taxon>
        <taxon>Trichinellidae</taxon>
        <taxon>Trichinella</taxon>
    </lineage>
</organism>
<proteinExistence type="predicted"/>
<keyword evidence="2" id="KW-1185">Reference proteome</keyword>
<evidence type="ECO:0000313" key="2">
    <source>
        <dbReference type="Proteomes" id="UP001558632"/>
    </source>
</evidence>
<sequence length="73" mass="8433">MYLSVDREDNVVGIGLVIFATVHNYRLDGSEHTVKVIRLRFCFACSKSPRRKLEYLTSRRTTCSMCSGWCLKN</sequence>
<accession>A0ABR3K0K3</accession>
<gene>
    <name evidence="1" type="ORF">TSPI_08164</name>
</gene>
<comment type="caution">
    <text evidence="1">The sequence shown here is derived from an EMBL/GenBank/DDBJ whole genome shotgun (WGS) entry which is preliminary data.</text>
</comment>
<keyword evidence="1" id="KW-0456">Lyase</keyword>
<name>A0ABR3K0K3_TRISP</name>
<dbReference type="GO" id="GO:0016829">
    <property type="term" value="F:lyase activity"/>
    <property type="evidence" value="ECO:0007669"/>
    <property type="project" value="UniProtKB-KW"/>
</dbReference>
<reference evidence="1 2" key="1">
    <citation type="submission" date="2024-07" db="EMBL/GenBank/DDBJ databases">
        <title>Enhanced genomic and transcriptomic resources for Trichinella pseudospiralis and T. spiralis underpin the discovery of pronounced molecular differences between stages and species.</title>
        <authorList>
            <person name="Pasi K.K."/>
            <person name="La Rosa G."/>
            <person name="Gomez-Morales M.A."/>
            <person name="Tosini F."/>
            <person name="Sumanam S."/>
            <person name="Young N.D."/>
            <person name="Chang B.C."/>
            <person name="Robin G.B."/>
        </authorList>
    </citation>
    <scope>NUCLEOTIDE SEQUENCE [LARGE SCALE GENOMIC DNA]</scope>
    <source>
        <strain evidence="1">ISS534</strain>
    </source>
</reference>
<dbReference type="EMBL" id="JBEUSY010000566">
    <property type="protein sequence ID" value="KAL1226525.1"/>
    <property type="molecule type" value="Genomic_DNA"/>
</dbReference>
<dbReference type="Proteomes" id="UP001558632">
    <property type="component" value="Unassembled WGS sequence"/>
</dbReference>
<evidence type="ECO:0000313" key="1">
    <source>
        <dbReference type="EMBL" id="KAL1226525.1"/>
    </source>
</evidence>
<protein>
    <submittedName>
        <fullName evidence="1">Alkylmercury lyase</fullName>
    </submittedName>
</protein>